<dbReference type="EMBL" id="NWSH01003271">
    <property type="protein sequence ID" value="PCG66634.1"/>
    <property type="molecule type" value="Genomic_DNA"/>
</dbReference>
<feature type="compositionally biased region" description="Basic residues" evidence="1">
    <location>
        <begin position="17"/>
        <end position="33"/>
    </location>
</feature>
<evidence type="ECO:0000313" key="2">
    <source>
        <dbReference type="EMBL" id="PCG66634.1"/>
    </source>
</evidence>
<evidence type="ECO:0000256" key="1">
    <source>
        <dbReference type="SAM" id="MobiDB-lite"/>
    </source>
</evidence>
<comment type="caution">
    <text evidence="2">The sequence shown here is derived from an EMBL/GenBank/DDBJ whole genome shotgun (WGS) entry which is preliminary data.</text>
</comment>
<accession>A0A2A4J544</accession>
<reference evidence="2" key="1">
    <citation type="submission" date="2017-09" db="EMBL/GenBank/DDBJ databases">
        <title>Contemporary evolution of a Lepidopteran species, Heliothis virescens, in response to modern agricultural practices.</title>
        <authorList>
            <person name="Fritz M.L."/>
            <person name="Deyonke A.M."/>
            <person name="Papanicolaou A."/>
            <person name="Micinski S."/>
            <person name="Westbrook J."/>
            <person name="Gould F."/>
        </authorList>
    </citation>
    <scope>NUCLEOTIDE SEQUENCE [LARGE SCALE GENOMIC DNA]</scope>
    <source>
        <strain evidence="2">HvINT-</strain>
        <tissue evidence="2">Whole body</tissue>
    </source>
</reference>
<proteinExistence type="predicted"/>
<dbReference type="AlphaFoldDB" id="A0A2A4J544"/>
<feature type="region of interest" description="Disordered" evidence="1">
    <location>
        <begin position="91"/>
        <end position="117"/>
    </location>
</feature>
<gene>
    <name evidence="2" type="ORF">B5V51_7429</name>
</gene>
<feature type="region of interest" description="Disordered" evidence="1">
    <location>
        <begin position="1"/>
        <end position="33"/>
    </location>
</feature>
<name>A0A2A4J544_HELVI</name>
<protein>
    <submittedName>
        <fullName evidence="2">Uncharacterized protein</fullName>
    </submittedName>
</protein>
<organism evidence="2">
    <name type="scientific">Heliothis virescens</name>
    <name type="common">Tobacco budworm moth</name>
    <dbReference type="NCBI Taxonomy" id="7102"/>
    <lineage>
        <taxon>Eukaryota</taxon>
        <taxon>Metazoa</taxon>
        <taxon>Ecdysozoa</taxon>
        <taxon>Arthropoda</taxon>
        <taxon>Hexapoda</taxon>
        <taxon>Insecta</taxon>
        <taxon>Pterygota</taxon>
        <taxon>Neoptera</taxon>
        <taxon>Endopterygota</taxon>
        <taxon>Lepidoptera</taxon>
        <taxon>Glossata</taxon>
        <taxon>Ditrysia</taxon>
        <taxon>Noctuoidea</taxon>
        <taxon>Noctuidae</taxon>
        <taxon>Heliothinae</taxon>
        <taxon>Heliothis</taxon>
    </lineage>
</organism>
<sequence length="117" mass="13561">MIHRTKERKENQGNIHKQNKKLSRNTRKQNTIKHAWKTNLVARRFRVRLSSNTRKQNTIKHARKTNLVACISLSLRRFGVRPVVVQGVRRGRRGQRRAARLRGGAARRRRLGGVGAP</sequence>
<feature type="compositionally biased region" description="Basic residues" evidence="1">
    <location>
        <begin position="91"/>
        <end position="111"/>
    </location>
</feature>